<feature type="signal peptide" evidence="2">
    <location>
        <begin position="1"/>
        <end position="17"/>
    </location>
</feature>
<sequence>MKKILYILTLIPFLALAQSQDQNYIKTTTYKKASTQVTVDVNNPADAAVQVSYFDGLGRPIQQIAHKQSSSGNDIITHIEYDAFGRQIKDYLPFKYNNQNIEFVDPATVGSELNSFYSSYNGGTMFPYSEKELESSPLNRVLRQAAPGDWTMNSGKEIKFDYQTNTDDDEVKLFKVTSTWNASSGSFTPVISSPQPHYPANTLYKTITKDENWTSGKNNTTEEFKNKTGQVVLKRTFAKIYENGLLVEAEAKHDTYYVYDVRGNLTFVIPPLAEGASDQSTLDNLGYQYKYDSRNRLVEKRLPGKQWEYIVYDKLDRPVATGPAYRIYGAVSENDKGWLITEYDVLGRVTQTGWKQLSVSATDRASFQNNVTSGSNPFTLSANDILTKNYYDTYSFPDAPPPPAQVEGQNLAANVKGLPTGSWIKVLDVNNPNAGETSYTLYDEYYRPVRTYTSNHLGGYTQVDSKLDWAGKTEYTITTHKYDTNATALTVRDNFTYTAQDRLELHTQQINGGSAQLIAKNTYDELGQLTSKNVGGTGITGLQTVDYTYNIRGWLKGINDVTTVGTGSDLFAFRINYNDYQSLGTHDSQSEALYNGNISGTYWKTKFGALKKYNYTYDDLNRLAEAKYLTPDLVTNNEGAYDENVTYDKNGNIVTLQRNGGMIGGLPNPIDDLIYTYHTTNKNQLVKVFDDEPNPQGFNDDGDGSTDFNGNDYLYDDNGNMIKDDNKGITKIIYNHLNLPTEILFDTNKIEYLYNATGQKVVKKVTENTVTTTTTYLAGGFQYKNSVLQFFPQTEGYVKKEGSSYKYVFNYTDHLGNIRLSYSDMDNSGSIAIDEIVDENEYYPFGLKHNTYPSTNAYQYKYNGKELQTELGLNMYDYGARNYDPALGRWMNIDPLAEQYRRFTPYTYAVNNPIFFVDPDGMRVSYGDFIDNAGNDQRYKNKRTTNDGGEKTEDNNQEGNNDSFGFQDPFEQINSKEDKFYSLASISQTFEEEGAGGPPYEYNGQMYETKSELYMAILMDQAAEQFGIKDIVSLAAVIDNQGYLSKRFQMKGASKGTSLASKFGTKLLPQKMPMRLPTHFNKAGKLAFTKTLGRFLGRALGPIGWAILVYDVSMTFYNTQVIYNKLTE</sequence>
<dbReference type="Pfam" id="PF26636">
    <property type="entry name" value="DUF8209"/>
    <property type="match status" value="1"/>
</dbReference>
<dbReference type="EMBL" id="WQLW01000005">
    <property type="protein sequence ID" value="MVO09177.1"/>
    <property type="molecule type" value="Genomic_DNA"/>
</dbReference>
<evidence type="ECO:0000256" key="2">
    <source>
        <dbReference type="SAM" id="SignalP"/>
    </source>
</evidence>
<feature type="chain" id="PRO_5026242906" evidence="2">
    <location>
        <begin position="18"/>
        <end position="1128"/>
    </location>
</feature>
<evidence type="ECO:0000313" key="5">
    <source>
        <dbReference type="Proteomes" id="UP000431264"/>
    </source>
</evidence>
<organism evidence="4 5">
    <name type="scientific">Flavobacterium profundi</name>
    <dbReference type="NCBI Taxonomy" id="1774945"/>
    <lineage>
        <taxon>Bacteria</taxon>
        <taxon>Pseudomonadati</taxon>
        <taxon>Bacteroidota</taxon>
        <taxon>Flavobacteriia</taxon>
        <taxon>Flavobacteriales</taxon>
        <taxon>Flavobacteriaceae</taxon>
        <taxon>Flavobacterium</taxon>
    </lineage>
</organism>
<evidence type="ECO:0000259" key="3">
    <source>
        <dbReference type="Pfam" id="PF20041"/>
    </source>
</evidence>
<dbReference type="PANTHER" id="PTHR32305">
    <property type="match status" value="1"/>
</dbReference>
<dbReference type="AlphaFoldDB" id="A0A6I4ISK8"/>
<dbReference type="InterPro" id="IPR022385">
    <property type="entry name" value="Rhs_assc_core"/>
</dbReference>
<evidence type="ECO:0000256" key="1">
    <source>
        <dbReference type="SAM" id="MobiDB-lite"/>
    </source>
</evidence>
<dbReference type="Gene3D" id="2.180.10.10">
    <property type="entry name" value="RHS repeat-associated core"/>
    <property type="match status" value="1"/>
</dbReference>
<dbReference type="InterPro" id="IPR050708">
    <property type="entry name" value="T6SS_VgrG/RHS"/>
</dbReference>
<dbReference type="PANTHER" id="PTHR32305:SF15">
    <property type="entry name" value="PROTEIN RHSA-RELATED"/>
    <property type="match status" value="1"/>
</dbReference>
<dbReference type="RefSeq" id="WP_140997562.1">
    <property type="nucleotide sequence ID" value="NZ_VDCZ01000005.1"/>
</dbReference>
<name>A0A6I4ISK8_9FLAO</name>
<reference evidence="5" key="1">
    <citation type="submission" date="2019-05" db="EMBL/GenBank/DDBJ databases">
        <title>Flavobacterium profundi sp. nov., isolated from a deep-sea seamount.</title>
        <authorList>
            <person name="Zhang D.-C."/>
        </authorList>
    </citation>
    <scope>NUCLEOTIDE SEQUENCE [LARGE SCALE GENOMIC DNA]</scope>
    <source>
        <strain evidence="5">TP390</strain>
    </source>
</reference>
<accession>A0A6I4ISK8</accession>
<protein>
    <submittedName>
        <fullName evidence="4">Type IV secretion protein Rhs</fullName>
    </submittedName>
</protein>
<feature type="region of interest" description="Disordered" evidence="1">
    <location>
        <begin position="935"/>
        <end position="968"/>
    </location>
</feature>
<gene>
    <name evidence="4" type="ORF">GOQ30_08395</name>
</gene>
<comment type="caution">
    <text evidence="4">The sequence shown here is derived from an EMBL/GenBank/DDBJ whole genome shotgun (WGS) entry which is preliminary data.</text>
</comment>
<dbReference type="Pfam" id="PF20041">
    <property type="entry name" value="DUF6443"/>
    <property type="match status" value="1"/>
</dbReference>
<dbReference type="InterPro" id="IPR058522">
    <property type="entry name" value="DUF8209"/>
</dbReference>
<keyword evidence="5" id="KW-1185">Reference proteome</keyword>
<evidence type="ECO:0000313" key="4">
    <source>
        <dbReference type="EMBL" id="MVO09177.1"/>
    </source>
</evidence>
<proteinExistence type="predicted"/>
<feature type="domain" description="DUF6443" evidence="3">
    <location>
        <begin position="26"/>
        <end position="164"/>
    </location>
</feature>
<dbReference type="NCBIfam" id="TIGR03696">
    <property type="entry name" value="Rhs_assc_core"/>
    <property type="match status" value="1"/>
</dbReference>
<feature type="compositionally biased region" description="Basic and acidic residues" evidence="1">
    <location>
        <begin position="944"/>
        <end position="954"/>
    </location>
</feature>
<dbReference type="Proteomes" id="UP000431264">
    <property type="component" value="Unassembled WGS sequence"/>
</dbReference>
<dbReference type="InterPro" id="IPR045619">
    <property type="entry name" value="DUF6443"/>
</dbReference>
<keyword evidence="2" id="KW-0732">Signal</keyword>
<dbReference type="OrthoDB" id="2972467at2"/>